<dbReference type="AlphaFoldDB" id="A0AAW1D4Y1"/>
<keyword evidence="10" id="KW-1185">Reference proteome</keyword>
<protein>
    <submittedName>
        <fullName evidence="9">Uncharacterized protein</fullName>
    </submittedName>
</protein>
<proteinExistence type="predicted"/>
<evidence type="ECO:0000313" key="10">
    <source>
        <dbReference type="Proteomes" id="UP001461498"/>
    </source>
</evidence>
<evidence type="ECO:0000256" key="6">
    <source>
        <dbReference type="ARBA" id="ARBA00023136"/>
    </source>
</evidence>
<accession>A0AAW1D4Y1</accession>
<evidence type="ECO:0000256" key="2">
    <source>
        <dbReference type="ARBA" id="ARBA00022606"/>
    </source>
</evidence>
<evidence type="ECO:0000256" key="1">
    <source>
        <dbReference type="ARBA" id="ARBA00004141"/>
    </source>
</evidence>
<keyword evidence="5" id="KW-1133">Transmembrane helix</keyword>
<comment type="subcellular location">
    <subcellularLocation>
        <location evidence="1">Membrane</location>
        <topology evidence="1">Multi-pass membrane protein</topology>
    </subcellularLocation>
</comment>
<evidence type="ECO:0000256" key="8">
    <source>
        <dbReference type="ARBA" id="ARBA00023224"/>
    </source>
</evidence>
<keyword evidence="7" id="KW-0675">Receptor</keyword>
<dbReference type="InterPro" id="IPR004117">
    <property type="entry name" value="7tm6_olfct_rcpt"/>
</dbReference>
<dbReference type="GO" id="GO:0004984">
    <property type="term" value="F:olfactory receptor activity"/>
    <property type="evidence" value="ECO:0007669"/>
    <property type="project" value="InterPro"/>
</dbReference>
<keyword evidence="6" id="KW-0472">Membrane</keyword>
<comment type="caution">
    <text evidence="9">The sequence shown here is derived from an EMBL/GenBank/DDBJ whole genome shotgun (WGS) entry which is preliminary data.</text>
</comment>
<evidence type="ECO:0000256" key="7">
    <source>
        <dbReference type="ARBA" id="ARBA00023170"/>
    </source>
</evidence>
<sequence>MFILAFFGPFFMYNCGQEISDQMQRLHESTYMSKWYEEKPKVRTDLYTMMLVTVRPVTPNYKLFIRIDRKCGTTVTYLSYNLSLYTPYVY</sequence>
<evidence type="ECO:0000256" key="4">
    <source>
        <dbReference type="ARBA" id="ARBA00022725"/>
    </source>
</evidence>
<keyword evidence="2" id="KW-0716">Sensory transduction</keyword>
<dbReference type="Pfam" id="PF02949">
    <property type="entry name" value="7tm_6"/>
    <property type="match status" value="1"/>
</dbReference>
<evidence type="ECO:0000313" key="9">
    <source>
        <dbReference type="EMBL" id="KAK9505796.1"/>
    </source>
</evidence>
<keyword evidence="3" id="KW-0812">Transmembrane</keyword>
<dbReference type="Proteomes" id="UP001461498">
    <property type="component" value="Unassembled WGS sequence"/>
</dbReference>
<evidence type="ECO:0000256" key="3">
    <source>
        <dbReference type="ARBA" id="ARBA00022692"/>
    </source>
</evidence>
<dbReference type="GO" id="GO:0007165">
    <property type="term" value="P:signal transduction"/>
    <property type="evidence" value="ECO:0007669"/>
    <property type="project" value="UniProtKB-KW"/>
</dbReference>
<dbReference type="GO" id="GO:0016020">
    <property type="term" value="C:membrane"/>
    <property type="evidence" value="ECO:0007669"/>
    <property type="project" value="UniProtKB-SubCell"/>
</dbReference>
<gene>
    <name evidence="9" type="ORF">O3M35_009780</name>
</gene>
<reference evidence="9 10" key="1">
    <citation type="submission" date="2022-12" db="EMBL/GenBank/DDBJ databases">
        <title>Chromosome-level genome assembly of true bugs.</title>
        <authorList>
            <person name="Ma L."/>
            <person name="Li H."/>
        </authorList>
    </citation>
    <scope>NUCLEOTIDE SEQUENCE [LARGE SCALE GENOMIC DNA]</scope>
    <source>
        <strain evidence="9">Lab_2022b</strain>
    </source>
</reference>
<keyword evidence="4" id="KW-0552">Olfaction</keyword>
<name>A0AAW1D4Y1_9HEMI</name>
<keyword evidence="8" id="KW-0807">Transducer</keyword>
<dbReference type="EMBL" id="JAPXFL010000006">
    <property type="protein sequence ID" value="KAK9505796.1"/>
    <property type="molecule type" value="Genomic_DNA"/>
</dbReference>
<organism evidence="9 10">
    <name type="scientific">Rhynocoris fuscipes</name>
    <dbReference type="NCBI Taxonomy" id="488301"/>
    <lineage>
        <taxon>Eukaryota</taxon>
        <taxon>Metazoa</taxon>
        <taxon>Ecdysozoa</taxon>
        <taxon>Arthropoda</taxon>
        <taxon>Hexapoda</taxon>
        <taxon>Insecta</taxon>
        <taxon>Pterygota</taxon>
        <taxon>Neoptera</taxon>
        <taxon>Paraneoptera</taxon>
        <taxon>Hemiptera</taxon>
        <taxon>Heteroptera</taxon>
        <taxon>Panheteroptera</taxon>
        <taxon>Cimicomorpha</taxon>
        <taxon>Reduviidae</taxon>
        <taxon>Harpactorinae</taxon>
        <taxon>Harpactorini</taxon>
        <taxon>Rhynocoris</taxon>
    </lineage>
</organism>
<evidence type="ECO:0000256" key="5">
    <source>
        <dbReference type="ARBA" id="ARBA00022989"/>
    </source>
</evidence>
<dbReference type="GO" id="GO:0005549">
    <property type="term" value="F:odorant binding"/>
    <property type="evidence" value="ECO:0007669"/>
    <property type="project" value="InterPro"/>
</dbReference>